<gene>
    <name evidence="2" type="ORF">AYJ54_31930</name>
</gene>
<dbReference type="InterPro" id="IPR054189">
    <property type="entry name" value="DUF6894"/>
</dbReference>
<evidence type="ECO:0000259" key="1">
    <source>
        <dbReference type="Pfam" id="PF21834"/>
    </source>
</evidence>
<evidence type="ECO:0000313" key="3">
    <source>
        <dbReference type="Proteomes" id="UP000076959"/>
    </source>
</evidence>
<reference evidence="2 3" key="1">
    <citation type="submission" date="2016-03" db="EMBL/GenBank/DDBJ databases">
        <title>Draft Genome Sequence of the Strain BR 10245 (Bradyrhizobium sp.) isolated from nodules of Centrolobium paraense.</title>
        <authorList>
            <person name="Simoes-Araujo J.L.Sr."/>
            <person name="Barauna A.C."/>
            <person name="Silva K."/>
            <person name="Zilli J.E."/>
        </authorList>
    </citation>
    <scope>NUCLEOTIDE SEQUENCE [LARGE SCALE GENOMIC DNA]</scope>
    <source>
        <strain evidence="2 3">BR 10245</strain>
    </source>
</reference>
<dbReference type="Proteomes" id="UP000076959">
    <property type="component" value="Unassembled WGS sequence"/>
</dbReference>
<evidence type="ECO:0000313" key="2">
    <source>
        <dbReference type="EMBL" id="OAE99900.1"/>
    </source>
</evidence>
<dbReference type="RefSeq" id="WP_063708158.1">
    <property type="nucleotide sequence ID" value="NZ_LUUB01000114.1"/>
</dbReference>
<dbReference type="EMBL" id="LUUB01000114">
    <property type="protein sequence ID" value="OAE99900.1"/>
    <property type="molecule type" value="Genomic_DNA"/>
</dbReference>
<sequence length="77" mass="8745">MTDVYFHYFNARGMVIDRSGTAVDDLLEACEHADRVVRSLIMTASGEDWRGWVLHVTDNDGDEIFEVPFATMLGKLH</sequence>
<protein>
    <recommendedName>
        <fullName evidence="1">DUF6894 domain-containing protein</fullName>
    </recommendedName>
</protein>
<keyword evidence="3" id="KW-1185">Reference proteome</keyword>
<comment type="caution">
    <text evidence="2">The sequence shown here is derived from an EMBL/GenBank/DDBJ whole genome shotgun (WGS) entry which is preliminary data.</text>
</comment>
<accession>A0A176YA48</accession>
<dbReference type="AlphaFoldDB" id="A0A176YA48"/>
<proteinExistence type="predicted"/>
<feature type="domain" description="DUF6894" evidence="1">
    <location>
        <begin position="5"/>
        <end position="70"/>
    </location>
</feature>
<name>A0A176YA48_9BRAD</name>
<organism evidence="2 3">
    <name type="scientific">Bradyrhizobium centrolobii</name>
    <dbReference type="NCBI Taxonomy" id="1505087"/>
    <lineage>
        <taxon>Bacteria</taxon>
        <taxon>Pseudomonadati</taxon>
        <taxon>Pseudomonadota</taxon>
        <taxon>Alphaproteobacteria</taxon>
        <taxon>Hyphomicrobiales</taxon>
        <taxon>Nitrobacteraceae</taxon>
        <taxon>Bradyrhizobium</taxon>
    </lineage>
</organism>
<dbReference type="OrthoDB" id="8244332at2"/>
<dbReference type="Pfam" id="PF21834">
    <property type="entry name" value="DUF6894"/>
    <property type="match status" value="1"/>
</dbReference>